<dbReference type="EMBL" id="JBHFNS010000084">
    <property type="protein sequence ID" value="MFB2938124.1"/>
    <property type="molecule type" value="Genomic_DNA"/>
</dbReference>
<accession>A0ABV4YH32</accession>
<evidence type="ECO:0008006" key="3">
    <source>
        <dbReference type="Google" id="ProtNLM"/>
    </source>
</evidence>
<name>A0ABV4YH32_9CYAN</name>
<proteinExistence type="predicted"/>
<gene>
    <name evidence="1" type="ORF">ACE1B6_22995</name>
</gene>
<reference evidence="1 2" key="1">
    <citation type="submission" date="2024-09" db="EMBL/GenBank/DDBJ databases">
        <title>Floridaenema gen nov. (Aerosakkonemataceae, Aerosakkonematales ord. nov., Cyanobacteria) from benthic tropical and subtropical fresh waters, with the description of four new species.</title>
        <authorList>
            <person name="Moretto J.A."/>
            <person name="Berthold D.E."/>
            <person name="Lefler F.W."/>
            <person name="Huang I.-S."/>
            <person name="Laughinghouse H. IV."/>
        </authorList>
    </citation>
    <scope>NUCLEOTIDE SEQUENCE [LARGE SCALE GENOMIC DNA]</scope>
    <source>
        <strain evidence="1 2">BLCC-F154</strain>
    </source>
</reference>
<sequence length="135" mass="15791">MTKLELKNHQVWQDLTEILENIDANKLVTEHLELCDYKVCGYWDEDDEFHEEILLPRSLSAKLISSSIGVTGKKRWIQMKFVLEANQIKFADQKIGELLLIYDENLEFIDENWQIKASDPRLIQEVGDLGNFSIH</sequence>
<organism evidence="1 2">
    <name type="scientific">Floridaenema fluviatile BLCC-F154</name>
    <dbReference type="NCBI Taxonomy" id="3153640"/>
    <lineage>
        <taxon>Bacteria</taxon>
        <taxon>Bacillati</taxon>
        <taxon>Cyanobacteriota</taxon>
        <taxon>Cyanophyceae</taxon>
        <taxon>Oscillatoriophycideae</taxon>
        <taxon>Aerosakkonematales</taxon>
        <taxon>Aerosakkonemataceae</taxon>
        <taxon>Floridanema</taxon>
        <taxon>Floridanema fluviatile</taxon>
    </lineage>
</organism>
<evidence type="ECO:0000313" key="2">
    <source>
        <dbReference type="Proteomes" id="UP001576776"/>
    </source>
</evidence>
<evidence type="ECO:0000313" key="1">
    <source>
        <dbReference type="EMBL" id="MFB2938124.1"/>
    </source>
</evidence>
<comment type="caution">
    <text evidence="1">The sequence shown here is derived from an EMBL/GenBank/DDBJ whole genome shotgun (WGS) entry which is preliminary data.</text>
</comment>
<dbReference type="RefSeq" id="WP_413259608.1">
    <property type="nucleotide sequence ID" value="NZ_JBHFNS010000084.1"/>
</dbReference>
<dbReference type="Proteomes" id="UP001576776">
    <property type="component" value="Unassembled WGS sequence"/>
</dbReference>
<protein>
    <recommendedName>
        <fullName evidence="3">Nuclear transport factor 2 family protein</fullName>
    </recommendedName>
</protein>
<keyword evidence="2" id="KW-1185">Reference proteome</keyword>